<dbReference type="SUPFAM" id="SSF69572">
    <property type="entry name" value="Activating enzymes of the ubiquitin-like proteins"/>
    <property type="match status" value="1"/>
</dbReference>
<dbReference type="KEGG" id="tput:QJT81_07005"/>
<gene>
    <name evidence="1" type="ORF">QJT81_07005</name>
</gene>
<accession>A0AA95KJT4</accession>
<name>A0AA95KJT4_9GAMM</name>
<reference evidence="1" key="2">
    <citation type="submission" date="2023-04" db="EMBL/GenBank/DDBJ databases">
        <authorList>
            <person name="Beletskiy A.V."/>
            <person name="Mardanov A.V."/>
            <person name="Ravin N.V."/>
        </authorList>
    </citation>
    <scope>NUCLEOTIDE SEQUENCE</scope>
    <source>
        <strain evidence="1">GKL-02</strain>
    </source>
</reference>
<dbReference type="Proteomes" id="UP001301326">
    <property type="component" value="Chromosome"/>
</dbReference>
<dbReference type="GO" id="GO:0008641">
    <property type="term" value="F:ubiquitin-like modifier activating enzyme activity"/>
    <property type="evidence" value="ECO:0007669"/>
    <property type="project" value="InterPro"/>
</dbReference>
<organism evidence="1">
    <name type="scientific">Candidatus Thiothrix putei</name>
    <dbReference type="NCBI Taxonomy" id="3080811"/>
    <lineage>
        <taxon>Bacteria</taxon>
        <taxon>Pseudomonadati</taxon>
        <taxon>Pseudomonadota</taxon>
        <taxon>Gammaproteobacteria</taxon>
        <taxon>Thiotrichales</taxon>
        <taxon>Thiotrichaceae</taxon>
        <taxon>Thiothrix</taxon>
    </lineage>
</organism>
<dbReference type="EMBL" id="CP124756">
    <property type="protein sequence ID" value="WGZ95729.1"/>
    <property type="molecule type" value="Genomic_DNA"/>
</dbReference>
<evidence type="ECO:0000313" key="1">
    <source>
        <dbReference type="EMBL" id="WGZ95729.1"/>
    </source>
</evidence>
<protein>
    <submittedName>
        <fullName evidence="1">Uncharacterized protein</fullName>
    </submittedName>
</protein>
<reference evidence="1" key="1">
    <citation type="journal article" date="2023" name="Int. J. Mol. Sci.">
        <title>Metagenomics Revealed a New Genus 'Candidatus Thiocaldithrix dubininis' gen. nov., sp. nov. and a New Species 'Candidatus Thiothrix putei' sp. nov. in the Family Thiotrichaceae, Some Members of Which Have Traits of Both Na+- and H+-Motive Energetics.</title>
        <authorList>
            <person name="Ravin N.V."/>
            <person name="Muntyan M.S."/>
            <person name="Smolyakov D.D."/>
            <person name="Rudenko T.S."/>
            <person name="Beletsky A.V."/>
            <person name="Mardanov A.V."/>
            <person name="Grabovich M.Y."/>
        </authorList>
    </citation>
    <scope>NUCLEOTIDE SEQUENCE</scope>
    <source>
        <strain evidence="1">GKL-02</strain>
    </source>
</reference>
<dbReference type="AlphaFoldDB" id="A0AA95KJT4"/>
<proteinExistence type="predicted"/>
<sequence length="80" mass="8522">MAVILGSMQALETIKLIVGSGETLTGRVLLFDGSGWDSNCRVILIAQFVAGSYAPHLRVPSNKQKESFNPINTVGAETVC</sequence>
<dbReference type="InterPro" id="IPR035985">
    <property type="entry name" value="Ubiquitin-activating_enz"/>
</dbReference>